<dbReference type="InterPro" id="IPR015943">
    <property type="entry name" value="WD40/YVTN_repeat-like_dom_sf"/>
</dbReference>
<proteinExistence type="inferred from homology"/>
<evidence type="ECO:0000256" key="4">
    <source>
        <dbReference type="ARBA" id="ARBA00022694"/>
    </source>
</evidence>
<keyword evidence="4" id="KW-0819">tRNA processing</keyword>
<dbReference type="InterPro" id="IPR001680">
    <property type="entry name" value="WD40_rpt"/>
</dbReference>
<reference evidence="11 12" key="1">
    <citation type="submission" date="2019-09" db="EMBL/GenBank/DDBJ databases">
        <title>Bird 10,000 Genomes (B10K) Project - Family phase.</title>
        <authorList>
            <person name="Zhang G."/>
        </authorList>
    </citation>
    <scope>NUCLEOTIDE SEQUENCE [LARGE SCALE GENOMIC DNA]</scope>
    <source>
        <strain evidence="11">B10K-DU-001-62</strain>
        <tissue evidence="11">Muscle</tissue>
    </source>
</reference>
<dbReference type="EMBL" id="VWZX01004568">
    <property type="protein sequence ID" value="NXI39690.1"/>
    <property type="molecule type" value="Genomic_DNA"/>
</dbReference>
<evidence type="ECO:0000256" key="8">
    <source>
        <dbReference type="ARBA" id="ARBA00041816"/>
    </source>
</evidence>
<dbReference type="PANTHER" id="PTHR14344">
    <property type="entry name" value="WD REPEAT PROTEIN"/>
    <property type="match status" value="1"/>
</dbReference>
<feature type="non-terminal residue" evidence="11">
    <location>
        <position position="1"/>
    </location>
</feature>
<dbReference type="InterPro" id="IPR051973">
    <property type="entry name" value="tRNA_Anticodon_Mtase-Reg"/>
</dbReference>
<evidence type="ECO:0000256" key="10">
    <source>
        <dbReference type="ARBA" id="ARBA00047056"/>
    </source>
</evidence>
<dbReference type="OrthoDB" id="5594999at2759"/>
<comment type="subcellular location">
    <subcellularLocation>
        <location evidence="1">Cytoplasm</location>
    </subcellularLocation>
</comment>
<evidence type="ECO:0000313" key="11">
    <source>
        <dbReference type="EMBL" id="NXI39690.1"/>
    </source>
</evidence>
<keyword evidence="2" id="KW-0963">Cytoplasm</keyword>
<dbReference type="InterPro" id="IPR036322">
    <property type="entry name" value="WD40_repeat_dom_sf"/>
</dbReference>
<dbReference type="SUPFAM" id="SSF50978">
    <property type="entry name" value="WD40 repeat-like"/>
    <property type="match status" value="1"/>
</dbReference>
<organism evidence="11 12">
    <name type="scientific">Galbula dea</name>
    <dbReference type="NCBI Taxonomy" id="1109041"/>
    <lineage>
        <taxon>Eukaryota</taxon>
        <taxon>Metazoa</taxon>
        <taxon>Chordata</taxon>
        <taxon>Craniata</taxon>
        <taxon>Vertebrata</taxon>
        <taxon>Euteleostomi</taxon>
        <taxon>Archelosauria</taxon>
        <taxon>Archosauria</taxon>
        <taxon>Dinosauria</taxon>
        <taxon>Saurischia</taxon>
        <taxon>Theropoda</taxon>
        <taxon>Coelurosauria</taxon>
        <taxon>Aves</taxon>
        <taxon>Neognathae</taxon>
        <taxon>Neoaves</taxon>
        <taxon>Telluraves</taxon>
        <taxon>Coraciimorphae</taxon>
        <taxon>Piciformes</taxon>
        <taxon>Galbulidae</taxon>
        <taxon>Galbula</taxon>
    </lineage>
</organism>
<evidence type="ECO:0000256" key="5">
    <source>
        <dbReference type="ARBA" id="ARBA00022737"/>
    </source>
</evidence>
<dbReference type="Gene3D" id="2.130.10.10">
    <property type="entry name" value="YVTN repeat-like/Quinoprotein amine dehydrogenase"/>
    <property type="match status" value="2"/>
</dbReference>
<keyword evidence="5" id="KW-0677">Repeat</keyword>
<evidence type="ECO:0000256" key="1">
    <source>
        <dbReference type="ARBA" id="ARBA00004496"/>
    </source>
</evidence>
<dbReference type="Proteomes" id="UP000566440">
    <property type="component" value="Unassembled WGS sequence"/>
</dbReference>
<dbReference type="GO" id="GO:0005737">
    <property type="term" value="C:cytoplasm"/>
    <property type="evidence" value="ECO:0007669"/>
    <property type="project" value="UniProtKB-SubCell"/>
</dbReference>
<evidence type="ECO:0000256" key="7">
    <source>
        <dbReference type="ARBA" id="ARBA00040154"/>
    </source>
</evidence>
<sequence length="667" mass="72831">MGWAPRPELPRDSSALLVSGPDGEMLWLDVDHCPGQAPRVCLMGRYQLPPCKQRWHTCSAFLPQGGLLVCGDRRGSLLLFPCSSSVGWAAESTTITNGSTDPVSKVPGSKLELSYLSYKGALPLEAPLSVLFGLHGKTGVTSVTCHGGYIYSTGRDGVYRQLHLQGQQLEVLQKHRPCKGLQWIEELRFTLDGDLLVLGFHADNFVVWSSRIGENLHCIPCGGGHRSWSYCSSPSAEAFAFIRCGDVMLYQCEAEPHEQQVLLESLHGREITCVRHLGTVKVPGHTACDVFVTGSEDTTVCILMLSEHSRTVMPLTRLSDHISSVRALALARPMGPGDEGFGDKGLSTLLFSAGGRAQIECYRLLCAGDPGSKSAMACHVVHVASHRLDEHWERKKNRHKLVKMDPETRYMSLSVVPGTSTEKLLTPWNFLAAACSDGSVRVFGLLEASRKLVLVAESFHHQRCVLKVEAFLHVRAGGERRHFLCSAATDGSVAFWDITSPIADVVDTLHRADGEMQPLALGTPLLTIMAHSCGVNSLHIHETPEGRYLVASGSDDGSIHVCLLEVALDGDRAAGGTCLRILERVARPCAHAAHVTGIWLLQPDLLLSASVDQRLTLWRWVPGGLDELNTTFFHVPDLAQLDCWEVAEAGEELQYYCVLCGQGLEML</sequence>
<comment type="function">
    <text evidence="9">Together with methyltransferase FTSJ1, methylates the 2'-O-ribose of nucleotides at position 34 of the tRNA anticodon loop of substrate tRNAs. Required for the correct positioning of the substrate tRNA for methylation. Required to suppress amino acid starvation-induced autophagy. Enhances the STK11/LKB1-induced cell growth suppression activity.</text>
</comment>
<gene>
    <name evidence="11" type="primary">Wdr6</name>
    <name evidence="11" type="ORF">GALDEA_R13998</name>
</gene>
<protein>
    <recommendedName>
        <fullName evidence="7">tRNA (34-2'-O)-methyltransferase regulator WDR6</fullName>
    </recommendedName>
    <alternativeName>
        <fullName evidence="8">WD repeat-containing protein 6</fullName>
    </alternativeName>
</protein>
<feature type="non-terminal residue" evidence="11">
    <location>
        <position position="667"/>
    </location>
</feature>
<name>A0A7K9SV15_9PICI</name>
<dbReference type="PANTHER" id="PTHR14344:SF3">
    <property type="entry name" value="WD REPEAT-CONTAINING PROTEIN 6"/>
    <property type="match status" value="1"/>
</dbReference>
<evidence type="ECO:0000313" key="12">
    <source>
        <dbReference type="Proteomes" id="UP000566440"/>
    </source>
</evidence>
<dbReference type="Pfam" id="PF00400">
    <property type="entry name" value="WD40"/>
    <property type="match status" value="1"/>
</dbReference>
<accession>A0A7K9SV15</accession>
<comment type="caution">
    <text evidence="11">The sequence shown here is derived from an EMBL/GenBank/DDBJ whole genome shotgun (WGS) entry which is preliminary data.</text>
</comment>
<evidence type="ECO:0000256" key="9">
    <source>
        <dbReference type="ARBA" id="ARBA00045751"/>
    </source>
</evidence>
<dbReference type="AlphaFoldDB" id="A0A7K9SV15"/>
<keyword evidence="12" id="KW-1185">Reference proteome</keyword>
<dbReference type="GO" id="GO:0030488">
    <property type="term" value="P:tRNA methylation"/>
    <property type="evidence" value="ECO:0007669"/>
    <property type="project" value="TreeGrafter"/>
</dbReference>
<evidence type="ECO:0000256" key="2">
    <source>
        <dbReference type="ARBA" id="ARBA00022490"/>
    </source>
</evidence>
<dbReference type="SMART" id="SM00320">
    <property type="entry name" value="WD40"/>
    <property type="match status" value="7"/>
</dbReference>
<evidence type="ECO:0000256" key="3">
    <source>
        <dbReference type="ARBA" id="ARBA00022574"/>
    </source>
</evidence>
<evidence type="ECO:0000256" key="6">
    <source>
        <dbReference type="ARBA" id="ARBA00038255"/>
    </source>
</evidence>
<comment type="similarity">
    <text evidence="6">Belongs to the WD repeat WDR6 family.</text>
</comment>
<comment type="subunit">
    <text evidence="10">Interacts with FTSJ1; the interaction is direct, and required for 2'-O-methylation of position 34 in substrate tRNAs. Interacts with IRS4. Interacts with STK11/LKB1.</text>
</comment>
<keyword evidence="3" id="KW-0853">WD repeat</keyword>